<dbReference type="InterPro" id="IPR005119">
    <property type="entry name" value="LysR_subst-bd"/>
</dbReference>
<evidence type="ECO:0000313" key="7">
    <source>
        <dbReference type="Proteomes" id="UP001501586"/>
    </source>
</evidence>
<dbReference type="Pfam" id="PF03466">
    <property type="entry name" value="LysR_substrate"/>
    <property type="match status" value="1"/>
</dbReference>
<comment type="caution">
    <text evidence="6">The sequence shown here is derived from an EMBL/GenBank/DDBJ whole genome shotgun (WGS) entry which is preliminary data.</text>
</comment>
<evidence type="ECO:0000256" key="3">
    <source>
        <dbReference type="ARBA" id="ARBA00023125"/>
    </source>
</evidence>
<evidence type="ECO:0000256" key="4">
    <source>
        <dbReference type="ARBA" id="ARBA00023163"/>
    </source>
</evidence>
<evidence type="ECO:0000313" key="6">
    <source>
        <dbReference type="EMBL" id="GAA4283346.1"/>
    </source>
</evidence>
<reference evidence="7" key="1">
    <citation type="journal article" date="2019" name="Int. J. Syst. Evol. Microbiol.">
        <title>The Global Catalogue of Microorganisms (GCM) 10K type strain sequencing project: providing services to taxonomists for standard genome sequencing and annotation.</title>
        <authorList>
            <consortium name="The Broad Institute Genomics Platform"/>
            <consortium name="The Broad Institute Genome Sequencing Center for Infectious Disease"/>
            <person name="Wu L."/>
            <person name="Ma J."/>
        </authorList>
    </citation>
    <scope>NUCLEOTIDE SEQUENCE [LARGE SCALE GENOMIC DNA]</scope>
    <source>
        <strain evidence="7">JCM 17458</strain>
    </source>
</reference>
<dbReference type="Gene3D" id="3.40.190.10">
    <property type="entry name" value="Periplasmic binding protein-like II"/>
    <property type="match status" value="2"/>
</dbReference>
<comment type="similarity">
    <text evidence="1">Belongs to the LysR transcriptional regulatory family.</text>
</comment>
<evidence type="ECO:0000256" key="1">
    <source>
        <dbReference type="ARBA" id="ARBA00009437"/>
    </source>
</evidence>
<dbReference type="SUPFAM" id="SSF53850">
    <property type="entry name" value="Periplasmic binding protein-like II"/>
    <property type="match status" value="1"/>
</dbReference>
<protein>
    <submittedName>
        <fullName evidence="6">LysR family transcriptional regulator</fullName>
    </submittedName>
</protein>
<evidence type="ECO:0000259" key="5">
    <source>
        <dbReference type="PROSITE" id="PS50931"/>
    </source>
</evidence>
<evidence type="ECO:0000256" key="2">
    <source>
        <dbReference type="ARBA" id="ARBA00023015"/>
    </source>
</evidence>
<sequence>MNQNQLSMRRLSYFTVLADLLHFGKAAEALHISQPALSSEIRKLESELGLTLFVRKPRTALTREGVILRRRAQHLLAAAERFSSGAEDLAAGITGSVTIGCVQTFFLRGLPQAVTAIESERPGIRVQIVEMTTAEQLEQLDSGGVDIACGHSAAQSANLTSVRVASEEFRLCTHPDRPARTLADVAEEPFIIFRREVSPHYWEKVMSVCRAADFTPRVTHQTTTWNAVISLIRQGLGVSLVPAIIADTGEGFTATRLGASAVRSESWMTMRQEDEGSAVGRVFEKLTALLQ</sequence>
<dbReference type="PANTHER" id="PTHR30346">
    <property type="entry name" value="TRANSCRIPTIONAL DUAL REGULATOR HCAR-RELATED"/>
    <property type="match status" value="1"/>
</dbReference>
<dbReference type="Gene3D" id="1.10.10.10">
    <property type="entry name" value="Winged helix-like DNA-binding domain superfamily/Winged helix DNA-binding domain"/>
    <property type="match status" value="1"/>
</dbReference>
<accession>A0ABP8EHA7</accession>
<keyword evidence="7" id="KW-1185">Reference proteome</keyword>
<feature type="domain" description="HTH lysR-type" evidence="5">
    <location>
        <begin position="6"/>
        <end position="62"/>
    </location>
</feature>
<keyword evidence="2" id="KW-0805">Transcription regulation</keyword>
<dbReference type="InterPro" id="IPR000847">
    <property type="entry name" value="LysR_HTH_N"/>
</dbReference>
<gene>
    <name evidence="6" type="ORF">GCM10022261_08770</name>
</gene>
<keyword evidence="4" id="KW-0804">Transcription</keyword>
<dbReference type="InterPro" id="IPR036388">
    <property type="entry name" value="WH-like_DNA-bd_sf"/>
</dbReference>
<dbReference type="SUPFAM" id="SSF46785">
    <property type="entry name" value="Winged helix' DNA-binding domain"/>
    <property type="match status" value="1"/>
</dbReference>
<dbReference type="PRINTS" id="PR00039">
    <property type="entry name" value="HTHLYSR"/>
</dbReference>
<dbReference type="PANTHER" id="PTHR30346:SF0">
    <property type="entry name" value="HCA OPERON TRANSCRIPTIONAL ACTIVATOR HCAR"/>
    <property type="match status" value="1"/>
</dbReference>
<proteinExistence type="inferred from homology"/>
<name>A0ABP8EHA7_9MICO</name>
<dbReference type="Proteomes" id="UP001501586">
    <property type="component" value="Unassembled WGS sequence"/>
</dbReference>
<keyword evidence="3" id="KW-0238">DNA-binding</keyword>
<dbReference type="EMBL" id="BAABAZ010000004">
    <property type="protein sequence ID" value="GAA4283346.1"/>
    <property type="molecule type" value="Genomic_DNA"/>
</dbReference>
<dbReference type="PROSITE" id="PS50931">
    <property type="entry name" value="HTH_LYSR"/>
    <property type="match status" value="1"/>
</dbReference>
<dbReference type="InterPro" id="IPR036390">
    <property type="entry name" value="WH_DNA-bd_sf"/>
</dbReference>
<organism evidence="6 7">
    <name type="scientific">Brevibacterium daeguense</name>
    <dbReference type="NCBI Taxonomy" id="909936"/>
    <lineage>
        <taxon>Bacteria</taxon>
        <taxon>Bacillati</taxon>
        <taxon>Actinomycetota</taxon>
        <taxon>Actinomycetes</taxon>
        <taxon>Micrococcales</taxon>
        <taxon>Brevibacteriaceae</taxon>
        <taxon>Brevibacterium</taxon>
    </lineage>
</organism>
<dbReference type="Pfam" id="PF00126">
    <property type="entry name" value="HTH_1"/>
    <property type="match status" value="1"/>
</dbReference>
<dbReference type="RefSeq" id="WP_236865456.1">
    <property type="nucleotide sequence ID" value="NZ_BAABAZ010000004.1"/>
</dbReference>